<evidence type="ECO:0000256" key="1">
    <source>
        <dbReference type="SAM" id="SignalP"/>
    </source>
</evidence>
<keyword evidence="3" id="KW-1185">Reference proteome</keyword>
<dbReference type="EMBL" id="OU900097">
    <property type="protein sequence ID" value="CAG9861704.1"/>
    <property type="molecule type" value="Genomic_DNA"/>
</dbReference>
<gene>
    <name evidence="2" type="ORF">PHYEVI_LOCUS8034</name>
</gene>
<protein>
    <submittedName>
        <fullName evidence="2">Uncharacterized protein</fullName>
    </submittedName>
</protein>
<keyword evidence="1" id="KW-0732">Signal</keyword>
<dbReference type="AlphaFoldDB" id="A0A9N9XQ87"/>
<feature type="chain" id="PRO_5040298981" evidence="1">
    <location>
        <begin position="21"/>
        <end position="118"/>
    </location>
</feature>
<accession>A0A9N9XQ87</accession>
<dbReference type="CDD" id="cd23992">
    <property type="entry name" value="PBP_GOBP"/>
    <property type="match status" value="1"/>
</dbReference>
<dbReference type="Gene3D" id="1.10.238.20">
    <property type="entry name" value="Pheromone/general odorant binding protein domain"/>
    <property type="match status" value="1"/>
</dbReference>
<name>A0A9N9XQ87_PHYSR</name>
<dbReference type="Pfam" id="PF01395">
    <property type="entry name" value="PBP_GOBP"/>
    <property type="match status" value="1"/>
</dbReference>
<organism evidence="2 3">
    <name type="scientific">Phyllotreta striolata</name>
    <name type="common">Striped flea beetle</name>
    <name type="synonym">Crioceris striolata</name>
    <dbReference type="NCBI Taxonomy" id="444603"/>
    <lineage>
        <taxon>Eukaryota</taxon>
        <taxon>Metazoa</taxon>
        <taxon>Ecdysozoa</taxon>
        <taxon>Arthropoda</taxon>
        <taxon>Hexapoda</taxon>
        <taxon>Insecta</taxon>
        <taxon>Pterygota</taxon>
        <taxon>Neoptera</taxon>
        <taxon>Endopterygota</taxon>
        <taxon>Coleoptera</taxon>
        <taxon>Polyphaga</taxon>
        <taxon>Cucujiformia</taxon>
        <taxon>Chrysomeloidea</taxon>
        <taxon>Chrysomelidae</taxon>
        <taxon>Galerucinae</taxon>
        <taxon>Alticini</taxon>
        <taxon>Phyllotreta</taxon>
    </lineage>
</organism>
<dbReference type="OrthoDB" id="6751737at2759"/>
<dbReference type="Proteomes" id="UP001153712">
    <property type="component" value="Chromosome 4"/>
</dbReference>
<feature type="signal peptide" evidence="1">
    <location>
        <begin position="1"/>
        <end position="20"/>
    </location>
</feature>
<evidence type="ECO:0000313" key="2">
    <source>
        <dbReference type="EMBL" id="CAG9861704.1"/>
    </source>
</evidence>
<proteinExistence type="predicted"/>
<sequence>MDRFLLIVAIAACLSLEAHCDPVDKANVTVKEFCIKDTKISPEKVKQIEDDSLEEADEEAYCYLHCLFVELELIDSKGQLNVKAVMEEFKDFDEACLKKVPKITQCTDMAALDECGED</sequence>
<dbReference type="SUPFAM" id="SSF47565">
    <property type="entry name" value="Insect pheromone/odorant-binding proteins"/>
    <property type="match status" value="1"/>
</dbReference>
<reference evidence="2" key="1">
    <citation type="submission" date="2022-01" db="EMBL/GenBank/DDBJ databases">
        <authorList>
            <person name="King R."/>
        </authorList>
    </citation>
    <scope>NUCLEOTIDE SEQUENCE</scope>
</reference>
<dbReference type="InterPro" id="IPR006170">
    <property type="entry name" value="PBP/GOBP"/>
</dbReference>
<dbReference type="InterPro" id="IPR036728">
    <property type="entry name" value="PBP_GOBP_sf"/>
</dbReference>
<dbReference type="GO" id="GO:0005549">
    <property type="term" value="F:odorant binding"/>
    <property type="evidence" value="ECO:0007669"/>
    <property type="project" value="InterPro"/>
</dbReference>
<evidence type="ECO:0000313" key="3">
    <source>
        <dbReference type="Proteomes" id="UP001153712"/>
    </source>
</evidence>